<dbReference type="InterPro" id="IPR036812">
    <property type="entry name" value="NAD(P)_OxRdtase_dom_sf"/>
</dbReference>
<dbReference type="PANTHER" id="PTHR43312">
    <property type="entry name" value="D-THREO-ALDOSE 1-DEHYDROGENASE"/>
    <property type="match status" value="1"/>
</dbReference>
<dbReference type="RefSeq" id="WP_378093116.1">
    <property type="nucleotide sequence ID" value="NZ_JBHSEP010000002.1"/>
</dbReference>
<sequence>MQRKKWGKTDMEVSLLGFGASEIGQADCTFGEVEKLLGQALDSGLNVIDTAECYGDSEEKIGKAIGHRRKDYYLFTKCGHASGMELPDWHPRLLEQSIDRSLRRLGTDYLDLIQLHSCSRSVIEDEEAMSVLLRAKKTGKVRYVGYSGDSESALFAVRSGLFDALQISVNIADQEAIQSTIPEAVERGMGIIAKRPIANAVWRWGATPPPNPYHLPYWERLRQLDYGFLANRDPKSTEIAEIALRFTIGVDGIGTVIVGTTKPERWLQNQAIVEKGPLPEEEWAAIRTRWLERSADRHWVGV</sequence>
<comment type="caution">
    <text evidence="2">The sequence shown here is derived from an EMBL/GenBank/DDBJ whole genome shotgun (WGS) entry which is preliminary data.</text>
</comment>
<proteinExistence type="predicted"/>
<reference evidence="3" key="1">
    <citation type="journal article" date="2019" name="Int. J. Syst. Evol. Microbiol.">
        <title>The Global Catalogue of Microorganisms (GCM) 10K type strain sequencing project: providing services to taxonomists for standard genome sequencing and annotation.</title>
        <authorList>
            <consortium name="The Broad Institute Genomics Platform"/>
            <consortium name="The Broad Institute Genome Sequencing Center for Infectious Disease"/>
            <person name="Wu L."/>
            <person name="Ma J."/>
        </authorList>
    </citation>
    <scope>NUCLEOTIDE SEQUENCE [LARGE SCALE GENOMIC DNA]</scope>
    <source>
        <strain evidence="3">CCUG 49571</strain>
    </source>
</reference>
<dbReference type="InterPro" id="IPR023210">
    <property type="entry name" value="NADP_OxRdtase_dom"/>
</dbReference>
<dbReference type="SUPFAM" id="SSF51430">
    <property type="entry name" value="NAD(P)-linked oxidoreductase"/>
    <property type="match status" value="1"/>
</dbReference>
<accession>A0ABV9FA53</accession>
<name>A0ABV9FA53_9BACL</name>
<dbReference type="Gene3D" id="3.20.20.100">
    <property type="entry name" value="NADP-dependent oxidoreductase domain"/>
    <property type="match status" value="1"/>
</dbReference>
<dbReference type="EMBL" id="JBHSEP010000002">
    <property type="protein sequence ID" value="MFC4597680.1"/>
    <property type="molecule type" value="Genomic_DNA"/>
</dbReference>
<keyword evidence="3" id="KW-1185">Reference proteome</keyword>
<evidence type="ECO:0000313" key="3">
    <source>
        <dbReference type="Proteomes" id="UP001596028"/>
    </source>
</evidence>
<dbReference type="PANTHER" id="PTHR43312:SF1">
    <property type="entry name" value="NADP-DEPENDENT OXIDOREDUCTASE DOMAIN-CONTAINING PROTEIN"/>
    <property type="match status" value="1"/>
</dbReference>
<dbReference type="CDD" id="cd19095">
    <property type="entry name" value="AKR_PA4992-like"/>
    <property type="match status" value="1"/>
</dbReference>
<organism evidence="2 3">
    <name type="scientific">Cohnella hongkongensis</name>
    <dbReference type="NCBI Taxonomy" id="178337"/>
    <lineage>
        <taxon>Bacteria</taxon>
        <taxon>Bacillati</taxon>
        <taxon>Bacillota</taxon>
        <taxon>Bacilli</taxon>
        <taxon>Bacillales</taxon>
        <taxon>Paenibacillaceae</taxon>
        <taxon>Cohnella</taxon>
    </lineage>
</organism>
<evidence type="ECO:0000259" key="1">
    <source>
        <dbReference type="Pfam" id="PF00248"/>
    </source>
</evidence>
<feature type="domain" description="NADP-dependent oxidoreductase" evidence="1">
    <location>
        <begin position="16"/>
        <end position="287"/>
    </location>
</feature>
<dbReference type="Proteomes" id="UP001596028">
    <property type="component" value="Unassembled WGS sequence"/>
</dbReference>
<protein>
    <submittedName>
        <fullName evidence="2">Aldo/keto reductase</fullName>
    </submittedName>
</protein>
<gene>
    <name evidence="2" type="ORF">ACFO3S_05470</name>
</gene>
<evidence type="ECO:0000313" key="2">
    <source>
        <dbReference type="EMBL" id="MFC4597680.1"/>
    </source>
</evidence>
<dbReference type="InterPro" id="IPR053135">
    <property type="entry name" value="AKR2_Oxidoreductase"/>
</dbReference>
<dbReference type="Pfam" id="PF00248">
    <property type="entry name" value="Aldo_ket_red"/>
    <property type="match status" value="1"/>
</dbReference>